<evidence type="ECO:0000256" key="1">
    <source>
        <dbReference type="ARBA" id="ARBA00009003"/>
    </source>
</evidence>
<comment type="similarity">
    <text evidence="1">Belongs to the glycosyltransferase 32 family.</text>
</comment>
<name>A0AAN9V0Q2_9PEZI</name>
<dbReference type="PANTHER" id="PTHR31834">
    <property type="entry name" value="INITIATION-SPECIFIC ALPHA-1,6-MANNOSYLTRANSFERASE"/>
    <property type="match status" value="1"/>
</dbReference>
<evidence type="ECO:0008006" key="4">
    <source>
        <dbReference type="Google" id="ProtNLM"/>
    </source>
</evidence>
<evidence type="ECO:0000313" key="2">
    <source>
        <dbReference type="EMBL" id="KAK7755830.1"/>
    </source>
</evidence>
<dbReference type="SUPFAM" id="SSF53448">
    <property type="entry name" value="Nucleotide-diphospho-sugar transferases"/>
    <property type="match status" value="1"/>
</dbReference>
<dbReference type="InterPro" id="IPR029044">
    <property type="entry name" value="Nucleotide-diphossugar_trans"/>
</dbReference>
<dbReference type="Gene3D" id="3.90.550.20">
    <property type="match status" value="1"/>
</dbReference>
<dbReference type="PANTHER" id="PTHR31834:SF1">
    <property type="entry name" value="INITIATION-SPECIFIC ALPHA-1,6-MANNOSYLTRANSFERASE"/>
    <property type="match status" value="1"/>
</dbReference>
<dbReference type="GO" id="GO:0000136">
    <property type="term" value="C:mannan polymerase complex"/>
    <property type="evidence" value="ECO:0007669"/>
    <property type="project" value="TreeGrafter"/>
</dbReference>
<keyword evidence="3" id="KW-1185">Reference proteome</keyword>
<evidence type="ECO:0000313" key="3">
    <source>
        <dbReference type="Proteomes" id="UP001320420"/>
    </source>
</evidence>
<proteinExistence type="inferred from homology"/>
<dbReference type="GO" id="GO:0000009">
    <property type="term" value="F:alpha-1,6-mannosyltransferase activity"/>
    <property type="evidence" value="ECO:0007669"/>
    <property type="project" value="InterPro"/>
</dbReference>
<dbReference type="EMBL" id="JAKJXP020000010">
    <property type="protein sequence ID" value="KAK7755830.1"/>
    <property type="molecule type" value="Genomic_DNA"/>
</dbReference>
<dbReference type="InterPro" id="IPR039367">
    <property type="entry name" value="Och1-like"/>
</dbReference>
<dbReference type="GO" id="GO:0006487">
    <property type="term" value="P:protein N-linked glycosylation"/>
    <property type="evidence" value="ECO:0007669"/>
    <property type="project" value="TreeGrafter"/>
</dbReference>
<reference evidence="2 3" key="1">
    <citation type="submission" date="2024-02" db="EMBL/GenBank/DDBJ databases">
        <title>De novo assembly and annotation of 12 fungi associated with fruit tree decline syndrome in Ontario, Canada.</title>
        <authorList>
            <person name="Sulman M."/>
            <person name="Ellouze W."/>
            <person name="Ilyukhin E."/>
        </authorList>
    </citation>
    <scope>NUCLEOTIDE SEQUENCE [LARGE SCALE GENOMIC DNA]</scope>
    <source>
        <strain evidence="2 3">M11/M66-122</strain>
    </source>
</reference>
<protein>
    <recommendedName>
        <fullName evidence="4">Initiation-specific alpha-1,6-mannosyltransferase</fullName>
    </recommendedName>
</protein>
<dbReference type="InterPro" id="IPR007577">
    <property type="entry name" value="GlycoTrfase_DXD_sugar-bd_CS"/>
</dbReference>
<dbReference type="AlphaFoldDB" id="A0AAN9V0Q2"/>
<sequence length="352" mass="39163">MMNVQMILQLGNHGYHPKRWRWRNLAVLCLICASVTLTHIILLRPNLYLLYQSQLCTAASTTDTTTTKAASDSGLDSGTGDEPLIPRKIWQIFYSDDLDEGTLVDTTSWLVRNKDYAYTLVGMDGADRFVNEHFADDPELRKTYHALPNFGMKSDLLRYLLLWIEGGVYADIDTTALRPVRDWVPRALRPLVRAVVGIEFDRRDGGGWAEIPHDLQFGQWTLAAAPGHPLFGAMAARALASAAALARDHGTTLPLLRPSNMEVLNATGPAAWTDVVFDHLRREDPRLVSLRNFSFMEEPTLYGDVLVLPIDGFGMGQPHSGSTPDDGEGGTIPDVALVKHHFRGKWRQTDAS</sequence>
<dbReference type="Pfam" id="PF04488">
    <property type="entry name" value="Gly_transf_sug"/>
    <property type="match status" value="1"/>
</dbReference>
<dbReference type="Proteomes" id="UP001320420">
    <property type="component" value="Unassembled WGS sequence"/>
</dbReference>
<organism evidence="2 3">
    <name type="scientific">Diatrype stigma</name>
    <dbReference type="NCBI Taxonomy" id="117547"/>
    <lineage>
        <taxon>Eukaryota</taxon>
        <taxon>Fungi</taxon>
        <taxon>Dikarya</taxon>
        <taxon>Ascomycota</taxon>
        <taxon>Pezizomycotina</taxon>
        <taxon>Sordariomycetes</taxon>
        <taxon>Xylariomycetidae</taxon>
        <taxon>Xylariales</taxon>
        <taxon>Diatrypaceae</taxon>
        <taxon>Diatrype</taxon>
    </lineage>
</organism>
<gene>
    <name evidence="2" type="ORF">SLS62_002115</name>
</gene>
<accession>A0AAN9V0Q2</accession>
<comment type="caution">
    <text evidence="2">The sequence shown here is derived from an EMBL/GenBank/DDBJ whole genome shotgun (WGS) entry which is preliminary data.</text>
</comment>